<dbReference type="Pfam" id="PF02706">
    <property type="entry name" value="Wzz"/>
    <property type="match status" value="1"/>
</dbReference>
<feature type="domain" description="Tyrosine-protein kinase G-rich" evidence="9">
    <location>
        <begin position="144"/>
        <end position="194"/>
    </location>
</feature>
<organism evidence="10 11">
    <name type="scientific">Fictibacillus nanhaiensis</name>
    <dbReference type="NCBI Taxonomy" id="742169"/>
    <lineage>
        <taxon>Bacteria</taxon>
        <taxon>Bacillati</taxon>
        <taxon>Bacillota</taxon>
        <taxon>Bacilli</taxon>
        <taxon>Bacillales</taxon>
        <taxon>Fictibacillaceae</taxon>
        <taxon>Fictibacillus</taxon>
    </lineage>
</organism>
<dbReference type="Gene3D" id="3.40.50.300">
    <property type="entry name" value="P-loop containing nucleotide triphosphate hydrolases"/>
    <property type="match status" value="1"/>
</dbReference>
<evidence type="ECO:0000256" key="1">
    <source>
        <dbReference type="ARBA" id="ARBA00004651"/>
    </source>
</evidence>
<protein>
    <submittedName>
        <fullName evidence="10">Capsular biosynthesis protein</fullName>
    </submittedName>
</protein>
<feature type="domain" description="Polysaccharide chain length determinant N-terminal" evidence="8">
    <location>
        <begin position="3"/>
        <end position="94"/>
    </location>
</feature>
<comment type="similarity">
    <text evidence="2">Belongs to the CpsC/CapA family.</text>
</comment>
<evidence type="ECO:0000256" key="6">
    <source>
        <dbReference type="ARBA" id="ARBA00023136"/>
    </source>
</evidence>
<dbReference type="Pfam" id="PF13807">
    <property type="entry name" value="GNVR"/>
    <property type="match status" value="1"/>
</dbReference>
<keyword evidence="5 7" id="KW-1133">Transmembrane helix</keyword>
<feature type="transmembrane region" description="Helical" evidence="7">
    <location>
        <begin position="20"/>
        <end position="40"/>
    </location>
</feature>
<feature type="transmembrane region" description="Helical" evidence="7">
    <location>
        <begin position="174"/>
        <end position="195"/>
    </location>
</feature>
<keyword evidence="11" id="KW-1185">Reference proteome</keyword>
<keyword evidence="4 7" id="KW-0812">Transmembrane</keyword>
<evidence type="ECO:0000259" key="9">
    <source>
        <dbReference type="Pfam" id="PF13807"/>
    </source>
</evidence>
<keyword evidence="3" id="KW-1003">Cell membrane</keyword>
<accession>A0ABS2ZM98</accession>
<sequence>MEETISLKEIAETLKKRLSLIIIITAVAVALSGVISYFFLTPIYQASTQILVNQKTSEQPILDANQIKSNIDIINTYRVIIKSPTILDKVIQELNLNTTTEALTNKITVNSEQNAQVFNLMVEDEDPAKAVKIANGIAKTFSTEITEIMNVDNVKILSPSVLKDDPSPIKPKPLLNIAIALVVGLMAGVGIAFLLEYLDNTIKTEEDIQKVLQLPVLGVIPKITVDDEKAPLSKKASARNRMGSETIGS</sequence>
<dbReference type="PANTHER" id="PTHR32309:SF13">
    <property type="entry name" value="FERRIC ENTEROBACTIN TRANSPORT PROTEIN FEPE"/>
    <property type="match status" value="1"/>
</dbReference>
<dbReference type="InterPro" id="IPR003856">
    <property type="entry name" value="LPS_length_determ_N"/>
</dbReference>
<proteinExistence type="inferred from homology"/>
<evidence type="ECO:0000259" key="8">
    <source>
        <dbReference type="Pfam" id="PF02706"/>
    </source>
</evidence>
<comment type="subcellular location">
    <subcellularLocation>
        <location evidence="1">Cell membrane</location>
        <topology evidence="1">Multi-pass membrane protein</topology>
    </subcellularLocation>
</comment>
<dbReference type="InterPro" id="IPR050445">
    <property type="entry name" value="Bact_polysacc_biosynth/exp"/>
</dbReference>
<reference evidence="10 11" key="1">
    <citation type="submission" date="2021-01" db="EMBL/GenBank/DDBJ databases">
        <title>Genome Sequencing of Type Strains.</title>
        <authorList>
            <person name="Lemaire J.F."/>
            <person name="Inderbitzin P."/>
            <person name="Collins S.B."/>
            <person name="Wespe N."/>
            <person name="Knight-Connoni V."/>
        </authorList>
    </citation>
    <scope>NUCLEOTIDE SEQUENCE [LARGE SCALE GENOMIC DNA]</scope>
    <source>
        <strain evidence="10 11">DSM 23009</strain>
    </source>
</reference>
<keyword evidence="6 7" id="KW-0472">Membrane</keyword>
<name>A0ABS2ZM98_9BACL</name>
<evidence type="ECO:0000256" key="2">
    <source>
        <dbReference type="ARBA" id="ARBA00006683"/>
    </source>
</evidence>
<dbReference type="InterPro" id="IPR027417">
    <property type="entry name" value="P-loop_NTPase"/>
</dbReference>
<dbReference type="RefSeq" id="WP_205725059.1">
    <property type="nucleotide sequence ID" value="NZ_JAFHKR010000038.1"/>
</dbReference>
<dbReference type="EMBL" id="JAFHKR010000038">
    <property type="protein sequence ID" value="MBN3553995.1"/>
    <property type="molecule type" value="Genomic_DNA"/>
</dbReference>
<gene>
    <name evidence="10" type="ORF">JYA63_06950</name>
</gene>
<evidence type="ECO:0000256" key="4">
    <source>
        <dbReference type="ARBA" id="ARBA00022692"/>
    </source>
</evidence>
<evidence type="ECO:0000256" key="7">
    <source>
        <dbReference type="SAM" id="Phobius"/>
    </source>
</evidence>
<evidence type="ECO:0000256" key="5">
    <source>
        <dbReference type="ARBA" id="ARBA00022989"/>
    </source>
</evidence>
<dbReference type="InterPro" id="IPR032807">
    <property type="entry name" value="GNVR"/>
</dbReference>
<evidence type="ECO:0000313" key="10">
    <source>
        <dbReference type="EMBL" id="MBN3553995.1"/>
    </source>
</evidence>
<dbReference type="PANTHER" id="PTHR32309">
    <property type="entry name" value="TYROSINE-PROTEIN KINASE"/>
    <property type="match status" value="1"/>
</dbReference>
<evidence type="ECO:0000256" key="3">
    <source>
        <dbReference type="ARBA" id="ARBA00022475"/>
    </source>
</evidence>
<dbReference type="Proteomes" id="UP001296923">
    <property type="component" value="Unassembled WGS sequence"/>
</dbReference>
<evidence type="ECO:0000313" key="11">
    <source>
        <dbReference type="Proteomes" id="UP001296923"/>
    </source>
</evidence>
<comment type="caution">
    <text evidence="10">The sequence shown here is derived from an EMBL/GenBank/DDBJ whole genome shotgun (WGS) entry which is preliminary data.</text>
</comment>